<dbReference type="SUPFAM" id="SSF161098">
    <property type="entry name" value="MetI-like"/>
    <property type="match status" value="1"/>
</dbReference>
<feature type="transmembrane region" description="Helical" evidence="7">
    <location>
        <begin position="276"/>
        <end position="298"/>
    </location>
</feature>
<evidence type="ECO:0000256" key="2">
    <source>
        <dbReference type="ARBA" id="ARBA00022448"/>
    </source>
</evidence>
<dbReference type="Pfam" id="PF19300">
    <property type="entry name" value="BPD_transp_1_N"/>
    <property type="match status" value="1"/>
</dbReference>
<keyword evidence="5 7" id="KW-1133">Transmembrane helix</keyword>
<evidence type="ECO:0000256" key="8">
    <source>
        <dbReference type="SAM" id="MobiDB-lite"/>
    </source>
</evidence>
<dbReference type="InterPro" id="IPR045621">
    <property type="entry name" value="BPD_transp_1_N"/>
</dbReference>
<dbReference type="InterPro" id="IPR035906">
    <property type="entry name" value="MetI-like_sf"/>
</dbReference>
<accession>A0ABS5M6P7</accession>
<feature type="region of interest" description="Disordered" evidence="8">
    <location>
        <begin position="1"/>
        <end position="37"/>
    </location>
</feature>
<comment type="subcellular location">
    <subcellularLocation>
        <location evidence="1 7">Cell membrane</location>
        <topology evidence="1 7">Multi-pass membrane protein</topology>
    </subcellularLocation>
</comment>
<protein>
    <submittedName>
        <fullName evidence="10">ABC transporter permease</fullName>
    </submittedName>
</protein>
<feature type="domain" description="ABC transmembrane type-1" evidence="9">
    <location>
        <begin position="135"/>
        <end position="337"/>
    </location>
</feature>
<dbReference type="PANTHER" id="PTHR43163:SF6">
    <property type="entry name" value="DIPEPTIDE TRANSPORT SYSTEM PERMEASE PROTEIN DPPB-RELATED"/>
    <property type="match status" value="1"/>
</dbReference>
<keyword evidence="6 7" id="KW-0472">Membrane</keyword>
<evidence type="ECO:0000256" key="5">
    <source>
        <dbReference type="ARBA" id="ARBA00022989"/>
    </source>
</evidence>
<name>A0ABS5M6P7_9MICO</name>
<evidence type="ECO:0000313" key="10">
    <source>
        <dbReference type="EMBL" id="MBS3182874.1"/>
    </source>
</evidence>
<feature type="transmembrane region" description="Helical" evidence="7">
    <location>
        <begin position="171"/>
        <end position="195"/>
    </location>
</feature>
<feature type="compositionally biased region" description="Basic residues" evidence="8">
    <location>
        <begin position="27"/>
        <end position="36"/>
    </location>
</feature>
<evidence type="ECO:0000256" key="6">
    <source>
        <dbReference type="ARBA" id="ARBA00023136"/>
    </source>
</evidence>
<evidence type="ECO:0000256" key="7">
    <source>
        <dbReference type="RuleBase" id="RU363032"/>
    </source>
</evidence>
<comment type="similarity">
    <text evidence="7">Belongs to the binding-protein-dependent transport system permease family.</text>
</comment>
<dbReference type="Pfam" id="PF00528">
    <property type="entry name" value="BPD_transp_1"/>
    <property type="match status" value="1"/>
</dbReference>
<dbReference type="CDD" id="cd06261">
    <property type="entry name" value="TM_PBP2"/>
    <property type="match status" value="1"/>
</dbReference>
<feature type="transmembrane region" description="Helical" evidence="7">
    <location>
        <begin position="44"/>
        <end position="69"/>
    </location>
</feature>
<evidence type="ECO:0000259" key="9">
    <source>
        <dbReference type="PROSITE" id="PS50928"/>
    </source>
</evidence>
<evidence type="ECO:0000313" key="11">
    <source>
        <dbReference type="Proteomes" id="UP000811492"/>
    </source>
</evidence>
<keyword evidence="3" id="KW-1003">Cell membrane</keyword>
<gene>
    <name evidence="10" type="ORF">JSQ98_11835</name>
</gene>
<dbReference type="RefSeq" id="WP_211649853.1">
    <property type="nucleotide sequence ID" value="NZ_JAFEVO010000001.1"/>
</dbReference>
<feature type="transmembrane region" description="Helical" evidence="7">
    <location>
        <begin position="215"/>
        <end position="234"/>
    </location>
</feature>
<sequence length="355" mass="37919">MTSAGAAANETRAVRLREDGTSSGRQRGGRRSRGRRGGTTARFVLGRLVGLVATLFAASLVVFFSRFVVPGDPARFLLRGRSPSPEAIAEVTKQYGLDKSPIEQYLSWISGVVRGDFGRSLQYRDDVSSVLLARLPVTLELVALAAVIIVLFGLAAGIFASLRRGKLTDRVILMTSTALGAMPAFVIAILLIAVFAVQLGWFPSFGSGDAGWDRFMHLILPAFALGLAFVALIARVTRSSMNEQFVREHVEVATSRGLTRSSVVLRHVLRNAVGPILLVSGVLVAGLLVSSAIVEQTFGLAGMGSLLVQSVDRLDFPVVQAIVLVVVVAFVTINTIVDLIQPLIDPRIAAGSETR</sequence>
<dbReference type="PANTHER" id="PTHR43163">
    <property type="entry name" value="DIPEPTIDE TRANSPORT SYSTEM PERMEASE PROTEIN DPPB-RELATED"/>
    <property type="match status" value="1"/>
</dbReference>
<dbReference type="InterPro" id="IPR000515">
    <property type="entry name" value="MetI-like"/>
</dbReference>
<dbReference type="PROSITE" id="PS50928">
    <property type="entry name" value="ABC_TM1"/>
    <property type="match status" value="1"/>
</dbReference>
<keyword evidence="4 7" id="KW-0812">Transmembrane</keyword>
<proteinExistence type="inferred from homology"/>
<keyword evidence="2 7" id="KW-0813">Transport</keyword>
<organism evidence="10 11">
    <name type="scientific">Leucobacter manosquensis</name>
    <dbReference type="NCBI Taxonomy" id="2810611"/>
    <lineage>
        <taxon>Bacteria</taxon>
        <taxon>Bacillati</taxon>
        <taxon>Actinomycetota</taxon>
        <taxon>Actinomycetes</taxon>
        <taxon>Micrococcales</taxon>
        <taxon>Microbacteriaceae</taxon>
        <taxon>Leucobacter</taxon>
    </lineage>
</organism>
<dbReference type="Gene3D" id="1.10.3720.10">
    <property type="entry name" value="MetI-like"/>
    <property type="match status" value="1"/>
</dbReference>
<dbReference type="EMBL" id="JAFEVO010000001">
    <property type="protein sequence ID" value="MBS3182874.1"/>
    <property type="molecule type" value="Genomic_DNA"/>
</dbReference>
<evidence type="ECO:0000256" key="1">
    <source>
        <dbReference type="ARBA" id="ARBA00004651"/>
    </source>
</evidence>
<dbReference type="Proteomes" id="UP000811492">
    <property type="component" value="Unassembled WGS sequence"/>
</dbReference>
<evidence type="ECO:0000256" key="3">
    <source>
        <dbReference type="ARBA" id="ARBA00022475"/>
    </source>
</evidence>
<feature type="transmembrane region" description="Helical" evidence="7">
    <location>
        <begin position="318"/>
        <end position="337"/>
    </location>
</feature>
<reference evidence="10 11" key="1">
    <citation type="submission" date="2021-02" db="EMBL/GenBank/DDBJ databases">
        <title>Draft genome and description of Leucobacter sp nov strain Marseille-Q4368.</title>
        <authorList>
            <person name="Boxberger M."/>
            <person name="La Scola B."/>
        </authorList>
    </citation>
    <scope>NUCLEOTIDE SEQUENCE [LARGE SCALE GENOMIC DNA]</scope>
    <source>
        <strain evidence="10 11">Marseille-Q4368</strain>
    </source>
</reference>
<evidence type="ECO:0000256" key="4">
    <source>
        <dbReference type="ARBA" id="ARBA00022692"/>
    </source>
</evidence>
<comment type="caution">
    <text evidence="10">The sequence shown here is derived from an EMBL/GenBank/DDBJ whole genome shotgun (WGS) entry which is preliminary data.</text>
</comment>
<feature type="transmembrane region" description="Helical" evidence="7">
    <location>
        <begin position="141"/>
        <end position="159"/>
    </location>
</feature>
<keyword evidence="11" id="KW-1185">Reference proteome</keyword>